<dbReference type="EMBL" id="OIVN01006101">
    <property type="protein sequence ID" value="SPD25081.1"/>
    <property type="molecule type" value="Genomic_DNA"/>
</dbReference>
<accession>A0A2N9IM75</accession>
<organism evidence="2">
    <name type="scientific">Fagus sylvatica</name>
    <name type="common">Beechnut</name>
    <dbReference type="NCBI Taxonomy" id="28930"/>
    <lineage>
        <taxon>Eukaryota</taxon>
        <taxon>Viridiplantae</taxon>
        <taxon>Streptophyta</taxon>
        <taxon>Embryophyta</taxon>
        <taxon>Tracheophyta</taxon>
        <taxon>Spermatophyta</taxon>
        <taxon>Magnoliopsida</taxon>
        <taxon>eudicotyledons</taxon>
        <taxon>Gunneridae</taxon>
        <taxon>Pentapetalae</taxon>
        <taxon>rosids</taxon>
        <taxon>fabids</taxon>
        <taxon>Fagales</taxon>
        <taxon>Fagaceae</taxon>
        <taxon>Fagus</taxon>
    </lineage>
</organism>
<evidence type="ECO:0000256" key="1">
    <source>
        <dbReference type="SAM" id="MobiDB-lite"/>
    </source>
</evidence>
<protein>
    <recommendedName>
        <fullName evidence="3">G-patch domain-containing protein</fullName>
    </recommendedName>
</protein>
<feature type="region of interest" description="Disordered" evidence="1">
    <location>
        <begin position="111"/>
        <end position="141"/>
    </location>
</feature>
<evidence type="ECO:0000313" key="2">
    <source>
        <dbReference type="EMBL" id="SPD25081.1"/>
    </source>
</evidence>
<evidence type="ECO:0008006" key="3">
    <source>
        <dbReference type="Google" id="ProtNLM"/>
    </source>
</evidence>
<sequence length="141" mass="15903">MVAKELIKVGLKPEQGVGNMNQGRSTIMTLKANKDGFGLGYVPTRKDRQQALEARRQRTIAKLKGERMPKKKMIIPHIRTTFLASAMLQSYREDEDELALPFANELSINATADEGFTTPPLPDGRDRRDLDQHSVTTTFFK</sequence>
<reference evidence="2" key="1">
    <citation type="submission" date="2018-02" db="EMBL/GenBank/DDBJ databases">
        <authorList>
            <person name="Cohen D.B."/>
            <person name="Kent A.D."/>
        </authorList>
    </citation>
    <scope>NUCLEOTIDE SEQUENCE</scope>
</reference>
<proteinExistence type="predicted"/>
<gene>
    <name evidence="2" type="ORF">FSB_LOCUS52963</name>
</gene>
<dbReference type="AlphaFoldDB" id="A0A2N9IM75"/>
<name>A0A2N9IM75_FAGSY</name>
<feature type="compositionally biased region" description="Basic and acidic residues" evidence="1">
    <location>
        <begin position="123"/>
        <end position="132"/>
    </location>
</feature>